<feature type="transmembrane region" description="Helical" evidence="1">
    <location>
        <begin position="107"/>
        <end position="124"/>
    </location>
</feature>
<keyword evidence="3" id="KW-1185">Reference proteome</keyword>
<keyword evidence="1" id="KW-1133">Transmembrane helix</keyword>
<reference evidence="2 3" key="1">
    <citation type="journal article" date="2016" name="Mol. Biol. Evol.">
        <title>Comparative Genomics of Early-Diverging Mushroom-Forming Fungi Provides Insights into the Origins of Lignocellulose Decay Capabilities.</title>
        <authorList>
            <person name="Nagy L.G."/>
            <person name="Riley R."/>
            <person name="Tritt A."/>
            <person name="Adam C."/>
            <person name="Daum C."/>
            <person name="Floudas D."/>
            <person name="Sun H."/>
            <person name="Yadav J.S."/>
            <person name="Pangilinan J."/>
            <person name="Larsson K.H."/>
            <person name="Matsuura K."/>
            <person name="Barry K."/>
            <person name="Labutti K."/>
            <person name="Kuo R."/>
            <person name="Ohm R.A."/>
            <person name="Bhattacharya S.S."/>
            <person name="Shirouzu T."/>
            <person name="Yoshinaga Y."/>
            <person name="Martin F.M."/>
            <person name="Grigoriev I.V."/>
            <person name="Hibbett D.S."/>
        </authorList>
    </citation>
    <scope>NUCLEOTIDE SEQUENCE [LARGE SCALE GENOMIC DNA]</scope>
    <source>
        <strain evidence="2 3">TUFC12733</strain>
    </source>
</reference>
<evidence type="ECO:0000313" key="2">
    <source>
        <dbReference type="EMBL" id="KZO97651.1"/>
    </source>
</evidence>
<protein>
    <submittedName>
        <fullName evidence="2">Uncharacterized protein</fullName>
    </submittedName>
</protein>
<dbReference type="Proteomes" id="UP000076738">
    <property type="component" value="Unassembled WGS sequence"/>
</dbReference>
<evidence type="ECO:0000256" key="1">
    <source>
        <dbReference type="SAM" id="Phobius"/>
    </source>
</evidence>
<organism evidence="2 3">
    <name type="scientific">Calocera viscosa (strain TUFC12733)</name>
    <dbReference type="NCBI Taxonomy" id="1330018"/>
    <lineage>
        <taxon>Eukaryota</taxon>
        <taxon>Fungi</taxon>
        <taxon>Dikarya</taxon>
        <taxon>Basidiomycota</taxon>
        <taxon>Agaricomycotina</taxon>
        <taxon>Dacrymycetes</taxon>
        <taxon>Dacrymycetales</taxon>
        <taxon>Dacrymycetaceae</taxon>
        <taxon>Calocera</taxon>
    </lineage>
</organism>
<dbReference type="AlphaFoldDB" id="A0A167NFB7"/>
<keyword evidence="1" id="KW-0472">Membrane</keyword>
<name>A0A167NFB7_CALVF</name>
<evidence type="ECO:0000313" key="3">
    <source>
        <dbReference type="Proteomes" id="UP000076738"/>
    </source>
</evidence>
<dbReference type="EMBL" id="KV417279">
    <property type="protein sequence ID" value="KZO97651.1"/>
    <property type="molecule type" value="Genomic_DNA"/>
</dbReference>
<accession>A0A167NFB7</accession>
<sequence>MLSRTHDAGRGVVGEVPLVTVGSILYNSAILVLVRLEHEAVFLHAVSMTLGWRFACLPPTSVCDITWCSDNYLSVNAVTRSWRHYISQLTIRRLGPLRRRKRRLKDTSLILALFLRLFIVRQTIFGTRSWDSLTAARYRESTLHSPRACYNR</sequence>
<proteinExistence type="predicted"/>
<gene>
    <name evidence="2" type="ORF">CALVIDRAFT_77867</name>
</gene>
<keyword evidence="1" id="KW-0812">Transmembrane</keyword>